<organism evidence="1 2">
    <name type="scientific">Acetobacter musti</name>
    <dbReference type="NCBI Taxonomy" id="864732"/>
    <lineage>
        <taxon>Bacteria</taxon>
        <taxon>Pseudomonadati</taxon>
        <taxon>Pseudomonadota</taxon>
        <taxon>Alphaproteobacteria</taxon>
        <taxon>Acetobacterales</taxon>
        <taxon>Acetobacteraceae</taxon>
        <taxon>Acetobacter</taxon>
    </lineage>
</organism>
<evidence type="ECO:0008006" key="3">
    <source>
        <dbReference type="Google" id="ProtNLM"/>
    </source>
</evidence>
<reference evidence="1 2" key="1">
    <citation type="journal article" date="2020" name="Int. J. Syst. Evol. Microbiol.">
        <title>Novel acetic acid bacteria from cider fermentations: Acetobacter conturbans sp. nov. and Acetobacter fallax sp. nov.</title>
        <authorList>
            <person name="Sombolestani A.S."/>
            <person name="Cleenwerck I."/>
            <person name="Cnockaert M."/>
            <person name="Borremans W."/>
            <person name="Wieme A.D."/>
            <person name="De Vuyst L."/>
            <person name="Vandamme P."/>
        </authorList>
    </citation>
    <scope>NUCLEOTIDE SEQUENCE [LARGE SCALE GENOMIC DNA]</scope>
    <source>
        <strain evidence="1 2">LMG 30640</strain>
    </source>
</reference>
<protein>
    <recommendedName>
        <fullName evidence="3">Transcriptional regulator</fullName>
    </recommendedName>
</protein>
<dbReference type="Proteomes" id="UP000635278">
    <property type="component" value="Unassembled WGS sequence"/>
</dbReference>
<proteinExistence type="predicted"/>
<name>A0ABX0JUH5_9PROT</name>
<evidence type="ECO:0000313" key="2">
    <source>
        <dbReference type="Proteomes" id="UP000635278"/>
    </source>
</evidence>
<keyword evidence="2" id="KW-1185">Reference proteome</keyword>
<comment type="caution">
    <text evidence="1">The sequence shown here is derived from an EMBL/GenBank/DDBJ whole genome shotgun (WGS) entry which is preliminary data.</text>
</comment>
<sequence length="164" mass="17901">MSDDVIRPEIWMHMLKAMEKCPDDIVTDAGVLAPPGCSDEEFCANLEYLDEHGLSDSGIVRGIGGKWSWSGSRITAHGISCLRDDTCLVPGSGAVTVKLDAGMIKALLRLQIDRSDAPEEQKKAVAMAIDGMSEEALTTVTRGLVKQGLRSTRDLMHWLRPYIS</sequence>
<dbReference type="RefSeq" id="WP_173584822.1">
    <property type="nucleotide sequence ID" value="NZ_WOTB01000036.1"/>
</dbReference>
<dbReference type="EMBL" id="WOTB01000036">
    <property type="protein sequence ID" value="NHN86479.1"/>
    <property type="molecule type" value="Genomic_DNA"/>
</dbReference>
<evidence type="ECO:0000313" key="1">
    <source>
        <dbReference type="EMBL" id="NHN86479.1"/>
    </source>
</evidence>
<accession>A0ABX0JUH5</accession>
<gene>
    <name evidence="1" type="ORF">GOB93_17830</name>
</gene>